<feature type="region of interest" description="Disordered" evidence="1">
    <location>
        <begin position="85"/>
        <end position="106"/>
    </location>
</feature>
<reference evidence="4" key="1">
    <citation type="journal article" date="2019" name="Int. J. Syst. Evol. Microbiol.">
        <title>The Global Catalogue of Microorganisms (GCM) 10K type strain sequencing project: providing services to taxonomists for standard genome sequencing and annotation.</title>
        <authorList>
            <consortium name="The Broad Institute Genomics Platform"/>
            <consortium name="The Broad Institute Genome Sequencing Center for Infectious Disease"/>
            <person name="Wu L."/>
            <person name="Ma J."/>
        </authorList>
    </citation>
    <scope>NUCLEOTIDE SEQUENCE [LARGE SCALE GENOMIC DNA]</scope>
    <source>
        <strain evidence="4">JCM 14193</strain>
    </source>
</reference>
<organism evidence="3 4">
    <name type="scientific">Alkalibacillus silvisoli</name>
    <dbReference type="NCBI Taxonomy" id="392823"/>
    <lineage>
        <taxon>Bacteria</taxon>
        <taxon>Bacillati</taxon>
        <taxon>Bacillota</taxon>
        <taxon>Bacilli</taxon>
        <taxon>Bacillales</taxon>
        <taxon>Bacillaceae</taxon>
        <taxon>Alkalibacillus</taxon>
    </lineage>
</organism>
<dbReference type="Proteomes" id="UP001500740">
    <property type="component" value="Unassembled WGS sequence"/>
</dbReference>
<keyword evidence="2" id="KW-0472">Membrane</keyword>
<evidence type="ECO:0008006" key="5">
    <source>
        <dbReference type="Google" id="ProtNLM"/>
    </source>
</evidence>
<keyword evidence="2" id="KW-0812">Transmembrane</keyword>
<name>A0ABP3JKK6_9BACI</name>
<feature type="compositionally biased region" description="Acidic residues" evidence="1">
    <location>
        <begin position="86"/>
        <end position="100"/>
    </location>
</feature>
<accession>A0ABP3JKK6</accession>
<protein>
    <recommendedName>
        <fullName evidence="5">SPOR domain-containing protein</fullName>
    </recommendedName>
</protein>
<feature type="transmembrane region" description="Helical" evidence="2">
    <location>
        <begin position="46"/>
        <end position="69"/>
    </location>
</feature>
<proteinExistence type="predicted"/>
<keyword evidence="2" id="KW-1133">Transmembrane helix</keyword>
<dbReference type="RefSeq" id="WP_343782160.1">
    <property type="nucleotide sequence ID" value="NZ_BAAACZ010000009.1"/>
</dbReference>
<gene>
    <name evidence="3" type="ORF">GCM10008935_09680</name>
</gene>
<dbReference type="EMBL" id="BAAACZ010000009">
    <property type="protein sequence ID" value="GAA0456824.1"/>
    <property type="molecule type" value="Genomic_DNA"/>
</dbReference>
<comment type="caution">
    <text evidence="3">The sequence shown here is derived from an EMBL/GenBank/DDBJ whole genome shotgun (WGS) entry which is preliminary data.</text>
</comment>
<sequence>MDERKKVRVTINQNSKDHRSHDLEQVLTPKNRGIHKFSNRKKFSVTILRAVLLAVALGTLFGFAMMYFFDLSTEQTPVNAPVETIADQDEDEDQEVDESGNEGNGNAVYQLELNSHHVFQLGVFSTEENARELQNELSSIPSVVTENEGQFVLVSSLITDSTVESEVANYFESIGLEENEGYIVKPWTFSNVESEVPDDVRDWLAQGEQLISVESLNDEWINETEDWLSQLPGHYSDDVYLDEAINIVTAPESEDGAIQVQRQTLILAIYLFFDSI</sequence>
<evidence type="ECO:0000256" key="2">
    <source>
        <dbReference type="SAM" id="Phobius"/>
    </source>
</evidence>
<evidence type="ECO:0000256" key="1">
    <source>
        <dbReference type="SAM" id="MobiDB-lite"/>
    </source>
</evidence>
<evidence type="ECO:0000313" key="4">
    <source>
        <dbReference type="Proteomes" id="UP001500740"/>
    </source>
</evidence>
<keyword evidence="4" id="KW-1185">Reference proteome</keyword>
<evidence type="ECO:0000313" key="3">
    <source>
        <dbReference type="EMBL" id="GAA0456824.1"/>
    </source>
</evidence>